<feature type="region of interest" description="Disordered" evidence="2">
    <location>
        <begin position="1"/>
        <end position="70"/>
    </location>
</feature>
<feature type="compositionally biased region" description="Polar residues" evidence="2">
    <location>
        <begin position="1828"/>
        <end position="1838"/>
    </location>
</feature>
<feature type="compositionally biased region" description="Polar residues" evidence="2">
    <location>
        <begin position="1446"/>
        <end position="1472"/>
    </location>
</feature>
<evidence type="ECO:0000256" key="2">
    <source>
        <dbReference type="SAM" id="MobiDB-lite"/>
    </source>
</evidence>
<name>A0A087UQX9_STEMI</name>
<dbReference type="OMA" id="REDHAIS"/>
<feature type="compositionally biased region" description="Basic and acidic residues" evidence="2">
    <location>
        <begin position="1846"/>
        <end position="1856"/>
    </location>
</feature>
<gene>
    <name evidence="3" type="ORF">X975_16047</name>
</gene>
<sequence>MASGEQHSPSKGQKISTSSSSSRNESNETQWKLLPNNLELSTRSKPSKKQRNKEKLRSFPPEVSSSSSNVAENFSFNPSTFFNCPRAKCNTASWLKDQMVNDEKSKRRAFESDEVFSDSDLSLPHRVNMNFPVSQPFHVAEQHQGFQRPPSRNIVENENTKSTKDEFKKNEADSAIIFERLSHLQDFMSEATTLCEELDDPAFREQFSKLNEAVKHVADEEREKDGLLSQLVPDNGCYAAAGVSPSSSTSKASKGKALQRVTNGSELYGEEEHNKCNHLLEKMKQSEEKLMALKLHESLLHHMRKKAEKFSGAHGRESLETEDSSFDPLKQSIQDEIVVNGGSHWSADVMSEQRQPLQSSSSDKIEQSFIWKDEPQDMKQLHISLEHIKKRVQSMQQISECKNMTDSVSSDDCDDVTDVGQRVAAVELERKKLKNKLIELQEKKKMNDELLKELCYLKDTVSANAVKNGESFLPPSRSSQLQQSKDKREKFGHSGLDADRKLMKLQATLQQLEEMMNALSSEARSQDTNLESSDVSSCRLDSRRARSVTSVKRDNVRKEQNSGFPARRHYEAEGRANEDADMPAAQAPVLPLGLDKLRDHPEIQDKIDKIRKLHMAQQQVKVINDIMASIQEAKKSGQSIPVEYLHLLSSIEKRDEKNELDESELDTDSEIDEACSNVVPEGSISEDIRTNAKEMCAEIRKNVQNDNENLEHNPDVSADPDDTGIVNSQQNPLAKLQSHFHQLMQMFPVQEQRKDDPVRSSGEGEYSQNRNSSINIPIASRLTAPPVMRQDNIHLTRNASSSMSVASECLTSTPPGGLQDNLQLTRQNIASMESQNQNASASFHHKSCSSLKKDNINNLSGKKGKFCLQKSMAGSYVEMRREPKDNLDSLSTYSTDVSQNRATSNENERKTILDILKSDKKKQKMYDRNKGNQICSNSSIDSEPLEGSNSALAADTTIAATWGGSSTQENFEDENDEQVESLEEQEEDEDSMEVPVLEKKGSVCGRRKVAQFPQQFMQQSVDSVSDNSDKTENFHKKAFIRDPHIFHGYPPPPPLKTRPRKMASFSGGVAGSSREIPSSASCSDAISKDNQQHLSSGFVQQLKSHIEQLSALCQAQFLNDKPQVTKSYHQNSSQNIPNMCQPVQAISDMSQPCNQQLLLCLSQCYHALYMQQLEIQHLQRCVRHSMDSEVTHQTNNLNSHSGSSEDMAFRPWCMSTWSNPLLPSNLYLGDQASPLSPASYLQLPVKPHPPLNSNVSGTRPVRAVIHPASQDNRAAQETLNNQVPPRTRANNFWDNFRSYSRQNLLSTTTNMKRNENVGLPVAPQIRQVRPMVPNESTNRTLEMPSSYCSTSASSQLYRPSHNPELQVILSRSKKPNAAAMGCAVSCSAPDLQKRAVSSNLNTSSVRNPRSNRYHMQNTESSSKPPVTYGNSVNLIQLHPSQDDSKVGTSSICPTSAETSVHTTSENLSTSNSDQQSDFLIGLYEEAKALKSDAHRQRALNLIRDLVISERNDPDSATQNKIRNDQSAISNKSETNTNAVSVQTMDNSFVEASNYLTEPNEAEKPLTRVSSESNVPWSSQNLPTAAIPPLSKHATSQSASTGAIRKKSKHQSATFEDTLTSTHACSYESLESDSGWENLEHTSVISNSRLPCDFPGTVVENILVDLQSALPFGQLCLLEDSASFWAAVTSYIIYRIRVHINIPLSQKALTSLRQALDHALARFTGANFCDCEADFLKCIAEFLYESLSCFVSTGRFTSNSIYSSAPDDETSALDVDDKMPELTVKMPMDADDKTHELCISMPTEENDVYSSQFRSVLLQNVINGAGAEGNSNPQVNVQPNGGVGSEDDARCECHPEAEAEPEVEAGTEADLAEADQSPGQQGAVGVSASIPLTASDNWSLDQAAVVLGRNVNISNAAVVSNNEDVNGISDDASEILLGAQFCSDNCVDPVIIFDDIPTKLSPGSEEELQRQPKEETVNLGRSEDANEIDEFSAENNSENEQNSLK</sequence>
<dbReference type="Proteomes" id="UP000054359">
    <property type="component" value="Unassembled WGS sequence"/>
</dbReference>
<feature type="compositionally biased region" description="Polar residues" evidence="2">
    <location>
        <begin position="1514"/>
        <end position="1538"/>
    </location>
</feature>
<feature type="compositionally biased region" description="Acidic residues" evidence="2">
    <location>
        <begin position="1857"/>
        <end position="1872"/>
    </location>
</feature>
<feature type="compositionally biased region" description="Basic and acidic residues" evidence="2">
    <location>
        <begin position="906"/>
        <end position="930"/>
    </location>
</feature>
<keyword evidence="4" id="KW-1185">Reference proteome</keyword>
<dbReference type="OrthoDB" id="2125770at2759"/>
<accession>A0A087UQX9</accession>
<feature type="region of interest" description="Disordered" evidence="2">
    <location>
        <begin position="1959"/>
        <end position="2004"/>
    </location>
</feature>
<feature type="region of interest" description="Disordered" evidence="2">
    <location>
        <begin position="519"/>
        <end position="563"/>
    </location>
</feature>
<feature type="region of interest" description="Disordered" evidence="2">
    <location>
        <begin position="1064"/>
        <end position="1084"/>
    </location>
</feature>
<feature type="compositionally biased region" description="Basic residues" evidence="2">
    <location>
        <begin position="45"/>
        <end position="54"/>
    </location>
</feature>
<organism evidence="3 4">
    <name type="scientific">Stegodyphus mimosarum</name>
    <name type="common">African social velvet spider</name>
    <dbReference type="NCBI Taxonomy" id="407821"/>
    <lineage>
        <taxon>Eukaryota</taxon>
        <taxon>Metazoa</taxon>
        <taxon>Ecdysozoa</taxon>
        <taxon>Arthropoda</taxon>
        <taxon>Chelicerata</taxon>
        <taxon>Arachnida</taxon>
        <taxon>Araneae</taxon>
        <taxon>Araneomorphae</taxon>
        <taxon>Entelegynae</taxon>
        <taxon>Eresoidea</taxon>
        <taxon>Eresidae</taxon>
        <taxon>Stegodyphus</taxon>
    </lineage>
</organism>
<feature type="compositionally biased region" description="Polar residues" evidence="2">
    <location>
        <begin position="888"/>
        <end position="905"/>
    </location>
</feature>
<evidence type="ECO:0000313" key="4">
    <source>
        <dbReference type="Proteomes" id="UP000054359"/>
    </source>
</evidence>
<dbReference type="EMBL" id="KK121126">
    <property type="protein sequence ID" value="KFM79768.1"/>
    <property type="molecule type" value="Genomic_DNA"/>
</dbReference>
<feature type="region of interest" description="Disordered" evidence="2">
    <location>
        <begin position="751"/>
        <end position="770"/>
    </location>
</feature>
<feature type="compositionally biased region" description="Basic and acidic residues" evidence="2">
    <location>
        <begin position="551"/>
        <end position="560"/>
    </location>
</feature>
<feature type="compositionally biased region" description="Polar residues" evidence="2">
    <location>
        <begin position="1075"/>
        <end position="1084"/>
    </location>
</feature>
<feature type="coiled-coil region" evidence="1">
    <location>
        <begin position="423"/>
        <end position="453"/>
    </location>
</feature>
<feature type="region of interest" description="Disordered" evidence="2">
    <location>
        <begin position="962"/>
        <end position="995"/>
    </location>
</feature>
<feature type="region of interest" description="Disordered" evidence="2">
    <location>
        <begin position="468"/>
        <end position="497"/>
    </location>
</feature>
<feature type="region of interest" description="Disordered" evidence="2">
    <location>
        <begin position="1826"/>
        <end position="1883"/>
    </location>
</feature>
<feature type="region of interest" description="Disordered" evidence="2">
    <location>
        <begin position="144"/>
        <end position="166"/>
    </location>
</feature>
<feature type="compositionally biased region" description="Basic and acidic residues" evidence="2">
    <location>
        <begin position="1966"/>
        <end position="1983"/>
    </location>
</feature>
<feature type="compositionally biased region" description="Low complexity" evidence="2">
    <location>
        <begin position="16"/>
        <end position="29"/>
    </location>
</feature>
<feature type="compositionally biased region" description="Polar residues" evidence="2">
    <location>
        <begin position="1567"/>
        <end position="1582"/>
    </location>
</feature>
<feature type="region of interest" description="Disordered" evidence="2">
    <location>
        <begin position="1397"/>
        <end position="1428"/>
    </location>
</feature>
<feature type="compositionally biased region" description="Low complexity" evidence="2">
    <location>
        <begin position="471"/>
        <end position="483"/>
    </location>
</feature>
<evidence type="ECO:0000313" key="3">
    <source>
        <dbReference type="EMBL" id="KFM79768.1"/>
    </source>
</evidence>
<feature type="region of interest" description="Disordered" evidence="2">
    <location>
        <begin position="883"/>
        <end position="948"/>
    </location>
</feature>
<feature type="compositionally biased region" description="Polar residues" evidence="2">
    <location>
        <begin position="519"/>
        <end position="536"/>
    </location>
</feature>
<proteinExistence type="predicted"/>
<feature type="region of interest" description="Disordered" evidence="2">
    <location>
        <begin position="1512"/>
        <end position="1538"/>
    </location>
</feature>
<feature type="compositionally biased region" description="Basic and acidic residues" evidence="2">
    <location>
        <begin position="484"/>
        <end position="497"/>
    </location>
</feature>
<feature type="compositionally biased region" description="Acidic residues" evidence="2">
    <location>
        <begin position="970"/>
        <end position="992"/>
    </location>
</feature>
<keyword evidence="1" id="KW-0175">Coiled coil</keyword>
<protein>
    <submittedName>
        <fullName evidence="3">Pericentriolar material 1 protein</fullName>
    </submittedName>
</protein>
<evidence type="ECO:0000256" key="1">
    <source>
        <dbReference type="SAM" id="Coils"/>
    </source>
</evidence>
<feature type="compositionally biased region" description="Low complexity" evidence="2">
    <location>
        <begin position="58"/>
        <end position="70"/>
    </location>
</feature>
<feature type="compositionally biased region" description="Polar residues" evidence="2">
    <location>
        <begin position="1"/>
        <end position="15"/>
    </location>
</feature>
<feature type="compositionally biased region" description="Low complexity" evidence="2">
    <location>
        <begin position="1992"/>
        <end position="2004"/>
    </location>
</feature>
<feature type="non-terminal residue" evidence="3">
    <location>
        <position position="2004"/>
    </location>
</feature>
<feature type="region of interest" description="Disordered" evidence="2">
    <location>
        <begin position="1556"/>
        <end position="1614"/>
    </location>
</feature>
<feature type="compositionally biased region" description="Polar residues" evidence="2">
    <location>
        <begin position="931"/>
        <end position="948"/>
    </location>
</feature>
<feature type="region of interest" description="Disordered" evidence="2">
    <location>
        <begin position="1440"/>
        <end position="1472"/>
    </location>
</feature>
<reference evidence="3 4" key="1">
    <citation type="submission" date="2013-11" db="EMBL/GenBank/DDBJ databases">
        <title>Genome sequencing of Stegodyphus mimosarum.</title>
        <authorList>
            <person name="Bechsgaard J."/>
        </authorList>
    </citation>
    <scope>NUCLEOTIDE SEQUENCE [LARGE SCALE GENOMIC DNA]</scope>
</reference>